<name>A0A931J561_9BURK</name>
<dbReference type="AlphaFoldDB" id="A0A931J561"/>
<evidence type="ECO:0000313" key="3">
    <source>
        <dbReference type="EMBL" id="MBH9577739.1"/>
    </source>
</evidence>
<evidence type="ECO:0000313" key="4">
    <source>
        <dbReference type="Proteomes" id="UP000613266"/>
    </source>
</evidence>
<dbReference type="EMBL" id="JAEDAK010000008">
    <property type="protein sequence ID" value="MBH9577739.1"/>
    <property type="molecule type" value="Genomic_DNA"/>
</dbReference>
<dbReference type="Pfam" id="PF18945">
    <property type="entry name" value="VipB_2"/>
    <property type="match status" value="1"/>
</dbReference>
<evidence type="ECO:0000259" key="2">
    <source>
        <dbReference type="Pfam" id="PF18945"/>
    </source>
</evidence>
<organism evidence="3 4">
    <name type="scientific">Inhella proteolytica</name>
    <dbReference type="NCBI Taxonomy" id="2795029"/>
    <lineage>
        <taxon>Bacteria</taxon>
        <taxon>Pseudomonadati</taxon>
        <taxon>Pseudomonadota</taxon>
        <taxon>Betaproteobacteria</taxon>
        <taxon>Burkholderiales</taxon>
        <taxon>Sphaerotilaceae</taxon>
        <taxon>Inhella</taxon>
    </lineage>
</organism>
<dbReference type="Pfam" id="PF05943">
    <property type="entry name" value="VipB"/>
    <property type="match status" value="1"/>
</dbReference>
<dbReference type="InterPro" id="IPR010269">
    <property type="entry name" value="T6SS_TssC-like"/>
</dbReference>
<dbReference type="Proteomes" id="UP000613266">
    <property type="component" value="Unassembled WGS sequence"/>
</dbReference>
<proteinExistence type="predicted"/>
<dbReference type="PANTHER" id="PTHR35565:SF3">
    <property type="entry name" value="TYPE VI SECRETION SYSTEM SHEATH PROTEIN TSSC1"/>
    <property type="match status" value="1"/>
</dbReference>
<protein>
    <submittedName>
        <fullName evidence="3">Type VI secretion system contractile sheath large subunit</fullName>
    </submittedName>
</protein>
<dbReference type="NCBIfam" id="TIGR03355">
    <property type="entry name" value="VI_chp_2"/>
    <property type="match status" value="1"/>
</dbReference>
<sequence length="497" mass="55232">MATEHAASSGLAQVQVQEGNDLQSLLKKEFRPPTNEAQSQIEAAVQTLAQQALSDTKLLQGDVIQSIDAIIAAIDSKVGKQLDKIMHHPEFQQMEGAWRGLSYMVNNTETDEKLKIRVMNISKKDLGGMFRKFKGVAWDQSPLFKQIYESEYGTLGGTPYGCLVGDYQFDQSPPDVEILQGMAKIAAAAHAPFISSPSPALFQMQSWQELSNPRDLTKIFEMPEYAAWRSFRQSDDSRYVGLCMPRFLARLPYGERTNPAEGMAYEEHAEGGAHENYTWANSCYAMATNITRAHKLYGWTTAIRGVESGGEVANLPTHTFATDDGGVDTKCPTEIAITDRREGELAKNGLMALVHRKNSDKAVFMAGDSLHKPPVFDDPAVTANARLGARLPYIFATCRFAHYLKCMVRDKVGGFTSASAMQRYLQDWILNYVYEDPDASQELLASRPLSGAEVTVTENKSNPGYYNAQFFLRPHYQLEGLNVGLRLVSELPSQRQA</sequence>
<reference evidence="3" key="1">
    <citation type="submission" date="2020-12" db="EMBL/GenBank/DDBJ databases">
        <title>The genome sequence of Inhella sp. 1Y17.</title>
        <authorList>
            <person name="Liu Y."/>
        </authorList>
    </citation>
    <scope>NUCLEOTIDE SEQUENCE</scope>
    <source>
        <strain evidence="3">1Y17</strain>
    </source>
</reference>
<dbReference type="InterPro" id="IPR044032">
    <property type="entry name" value="TssC1_C"/>
</dbReference>
<feature type="domain" description="TssC1 N-terminal" evidence="1">
    <location>
        <begin position="68"/>
        <end position="371"/>
    </location>
</feature>
<dbReference type="PANTHER" id="PTHR35565">
    <property type="entry name" value="CYTOPLASMIC PROTEIN-RELATED"/>
    <property type="match status" value="1"/>
</dbReference>
<comment type="caution">
    <text evidence="3">The sequence shown here is derived from an EMBL/GenBank/DDBJ whole genome shotgun (WGS) entry which is preliminary data.</text>
</comment>
<feature type="domain" description="TssC1 C-terminal" evidence="2">
    <location>
        <begin position="382"/>
        <end position="491"/>
    </location>
</feature>
<evidence type="ECO:0000259" key="1">
    <source>
        <dbReference type="Pfam" id="PF05943"/>
    </source>
</evidence>
<gene>
    <name evidence="3" type="primary">tssC</name>
    <name evidence="3" type="ORF">I7X39_12585</name>
</gene>
<accession>A0A931J561</accession>
<keyword evidence="4" id="KW-1185">Reference proteome</keyword>
<dbReference type="InterPro" id="IPR044031">
    <property type="entry name" value="TssC1_N"/>
</dbReference>
<dbReference type="RefSeq" id="WP_198111515.1">
    <property type="nucleotide sequence ID" value="NZ_JAEDAK010000008.1"/>
</dbReference>